<dbReference type="EMBL" id="PFUC01000019">
    <property type="protein sequence ID" value="PJB48586.1"/>
    <property type="molecule type" value="Genomic_DNA"/>
</dbReference>
<comment type="caution">
    <text evidence="1">The sequence shown here is derived from an EMBL/GenBank/DDBJ whole genome shotgun (WGS) entry which is preliminary data.</text>
</comment>
<organism evidence="1 2">
    <name type="scientific">Candidatus Collierbacteria bacterium CG_4_9_14_3_um_filter_43_16</name>
    <dbReference type="NCBI Taxonomy" id="1974532"/>
    <lineage>
        <taxon>Bacteria</taxon>
        <taxon>Candidatus Collieribacteriota</taxon>
    </lineage>
</organism>
<dbReference type="Proteomes" id="UP000231196">
    <property type="component" value="Unassembled WGS sequence"/>
</dbReference>
<accession>A0A2M8BXK5</accession>
<dbReference type="AlphaFoldDB" id="A0A2M8BXK5"/>
<reference evidence="2" key="1">
    <citation type="submission" date="2017-09" db="EMBL/GenBank/DDBJ databases">
        <title>Depth-based differentiation of microbial function through sediment-hosted aquifers and enrichment of novel symbionts in the deep terrestrial subsurface.</title>
        <authorList>
            <person name="Probst A.J."/>
            <person name="Ladd B."/>
            <person name="Jarett J.K."/>
            <person name="Geller-Mcgrath D.E."/>
            <person name="Sieber C.M.K."/>
            <person name="Emerson J.B."/>
            <person name="Anantharaman K."/>
            <person name="Thomas B.C."/>
            <person name="Malmstrom R."/>
            <person name="Stieglmeier M."/>
            <person name="Klingl A."/>
            <person name="Woyke T."/>
            <person name="Ryan C.M."/>
            <person name="Banfield J.F."/>
        </authorList>
    </citation>
    <scope>NUCLEOTIDE SEQUENCE [LARGE SCALE GENOMIC DNA]</scope>
</reference>
<sequence>MGNYEKIVRNYWTDKESLNAKEFATLREEAAKLANEKYSVEEIMEVACSGRAMTARQALAVLTQDRIQEQQEKHHTDF</sequence>
<gene>
    <name evidence="1" type="ORF">CO104_01030</name>
</gene>
<evidence type="ECO:0000313" key="2">
    <source>
        <dbReference type="Proteomes" id="UP000231196"/>
    </source>
</evidence>
<name>A0A2M8BXK5_9BACT</name>
<protein>
    <submittedName>
        <fullName evidence="1">Uncharacterized protein</fullName>
    </submittedName>
</protein>
<evidence type="ECO:0000313" key="1">
    <source>
        <dbReference type="EMBL" id="PJB48586.1"/>
    </source>
</evidence>
<proteinExistence type="predicted"/>